<dbReference type="Proteomes" id="UP001201273">
    <property type="component" value="Unassembled WGS sequence"/>
</dbReference>
<proteinExistence type="predicted"/>
<sequence length="279" mass="30718">MAAPILYKHDDPGAPQLDGSKGSILNMLIKCLVEGFGARAGAGWQIAFDLRAEHCAILAPSDNGWFYRFNDAHTSVFGSAYCLFDTCESFIDFNNVSSVISYPPLSGRVSNALHQGILRSTNWWVVADNNTCYIITIHQGHPMFCCLGRAKAGATNTTQVSLGADAYWSDDDAYKLGRPDRGIIDFPISDNIHKQTHDMLKTTSNLISGGKANYGTQPLYSDGLYTGIAFRDSSNRVTCVMPGFFGALFSPHTQKEFGETDSEYVYFPGYAISLNDWWV</sequence>
<gene>
    <name evidence="1" type="ORF">K6Y31_06205</name>
</gene>
<comment type="caution">
    <text evidence="1">The sequence shown here is derived from an EMBL/GenBank/DDBJ whole genome shotgun (WGS) entry which is preliminary data.</text>
</comment>
<reference evidence="1 2" key="1">
    <citation type="journal article" date="2022" name="Environ. Microbiol. Rep.">
        <title>Eco-phylogenetic analyses reveal divergent evolution of vitamin B12 metabolism in the marine bacterial family 'Psychromonadaceae'.</title>
        <authorList>
            <person name="Jin X."/>
            <person name="Yang Y."/>
            <person name="Cao H."/>
            <person name="Gao B."/>
            <person name="Zhao Z."/>
        </authorList>
    </citation>
    <scope>NUCLEOTIDE SEQUENCE [LARGE SCALE GENOMIC DNA]</scope>
    <source>
        <strain evidence="1 2">MKS20</strain>
    </source>
</reference>
<name>A0ABS8W8G6_9GAMM</name>
<evidence type="ECO:0000313" key="2">
    <source>
        <dbReference type="Proteomes" id="UP001201273"/>
    </source>
</evidence>
<keyword evidence="2" id="KW-1185">Reference proteome</keyword>
<dbReference type="EMBL" id="JAIMJA010000005">
    <property type="protein sequence ID" value="MCE2594402.1"/>
    <property type="molecule type" value="Genomic_DNA"/>
</dbReference>
<protein>
    <submittedName>
        <fullName evidence="1">Uncharacterized protein</fullName>
    </submittedName>
</protein>
<organism evidence="1 2">
    <name type="scientific">Motilimonas cestriensis</name>
    <dbReference type="NCBI Taxonomy" id="2742685"/>
    <lineage>
        <taxon>Bacteria</taxon>
        <taxon>Pseudomonadati</taxon>
        <taxon>Pseudomonadota</taxon>
        <taxon>Gammaproteobacteria</taxon>
        <taxon>Alteromonadales</taxon>
        <taxon>Alteromonadales genera incertae sedis</taxon>
        <taxon>Motilimonas</taxon>
    </lineage>
</organism>
<dbReference type="RefSeq" id="WP_233051942.1">
    <property type="nucleotide sequence ID" value="NZ_JAIMJA010000005.1"/>
</dbReference>
<evidence type="ECO:0000313" key="1">
    <source>
        <dbReference type="EMBL" id="MCE2594402.1"/>
    </source>
</evidence>
<accession>A0ABS8W8G6</accession>